<dbReference type="Pfam" id="PF04463">
    <property type="entry name" value="2-thiour_desulf"/>
    <property type="match status" value="1"/>
</dbReference>
<accession>A0A927CZ13</accession>
<dbReference type="RefSeq" id="WP_190999845.1">
    <property type="nucleotide sequence ID" value="NZ_JACXSI010000066.1"/>
</dbReference>
<dbReference type="AlphaFoldDB" id="A0A927CZ13"/>
<name>A0A927CZ13_9BACI</name>
<evidence type="ECO:0000313" key="2">
    <source>
        <dbReference type="Proteomes" id="UP000602076"/>
    </source>
</evidence>
<proteinExistence type="predicted"/>
<dbReference type="PANTHER" id="PTHR30087">
    <property type="entry name" value="INNER MEMBRANE PROTEIN"/>
    <property type="match status" value="1"/>
</dbReference>
<protein>
    <submittedName>
        <fullName evidence="1">DUF523 domain-containing protein</fullName>
    </submittedName>
</protein>
<dbReference type="InterPro" id="IPR007553">
    <property type="entry name" value="2-thiour_desulf"/>
</dbReference>
<reference evidence="1" key="1">
    <citation type="submission" date="2020-09" db="EMBL/GenBank/DDBJ databases">
        <title>Bacillus faecalis sp. nov., a moderately halophilic bacterium isolated from cow faeces.</title>
        <authorList>
            <person name="Jiang L."/>
            <person name="Lee J."/>
        </authorList>
    </citation>
    <scope>NUCLEOTIDE SEQUENCE</scope>
    <source>
        <strain evidence="1">AGMB 02131</strain>
    </source>
</reference>
<dbReference type="Proteomes" id="UP000602076">
    <property type="component" value="Unassembled WGS sequence"/>
</dbReference>
<gene>
    <name evidence="1" type="ORF">IEO70_18460</name>
</gene>
<dbReference type="EMBL" id="JACXSI010000066">
    <property type="protein sequence ID" value="MBD3110312.1"/>
    <property type="molecule type" value="Genomic_DNA"/>
</dbReference>
<dbReference type="PANTHER" id="PTHR30087:SF1">
    <property type="entry name" value="HYPOTHETICAL CYTOSOLIC PROTEIN"/>
    <property type="match status" value="1"/>
</dbReference>
<evidence type="ECO:0000313" key="1">
    <source>
        <dbReference type="EMBL" id="MBD3110312.1"/>
    </source>
</evidence>
<keyword evidence="2" id="KW-1185">Reference proteome</keyword>
<sequence>MILVSSCLAGKACRYDATACFHSKITHLTKESEAVLVCPEVMGGLSTPRDPAEIVGGTGADVLTGQARVITVNGEDVTEQFLKGAYQTLKIAKQHNAETVILKQNSPSCGSKAIYDGSFTGAKKVGEGVTAALLRKNGFTVIGEDDLPR</sequence>
<comment type="caution">
    <text evidence="1">The sequence shown here is derived from an EMBL/GenBank/DDBJ whole genome shotgun (WGS) entry which is preliminary data.</text>
</comment>
<organism evidence="1 2">
    <name type="scientific">Peribacillus faecalis</name>
    <dbReference type="NCBI Taxonomy" id="2772559"/>
    <lineage>
        <taxon>Bacteria</taxon>
        <taxon>Bacillati</taxon>
        <taxon>Bacillota</taxon>
        <taxon>Bacilli</taxon>
        <taxon>Bacillales</taxon>
        <taxon>Bacillaceae</taxon>
        <taxon>Peribacillus</taxon>
    </lineage>
</organism>